<evidence type="ECO:0000256" key="1">
    <source>
        <dbReference type="ARBA" id="ARBA00011738"/>
    </source>
</evidence>
<feature type="domain" description="GST C-terminal" evidence="3">
    <location>
        <begin position="89"/>
        <end position="217"/>
    </location>
</feature>
<dbReference type="PROSITE" id="PS50404">
    <property type="entry name" value="GST_NTER"/>
    <property type="match status" value="1"/>
</dbReference>
<comment type="subunit">
    <text evidence="1">Homodimer.</text>
</comment>
<feature type="domain" description="GST N-terminal" evidence="2">
    <location>
        <begin position="1"/>
        <end position="83"/>
    </location>
</feature>
<dbReference type="InterPro" id="IPR004046">
    <property type="entry name" value="GST_C"/>
</dbReference>
<dbReference type="FunFam" id="3.40.30.10:FF:000034">
    <property type="entry name" value="glutathione S-transferase 1"/>
    <property type="match status" value="1"/>
</dbReference>
<dbReference type="AlphaFoldDB" id="A0AAV6V633"/>
<evidence type="ECO:0000313" key="4">
    <source>
        <dbReference type="EMBL" id="KAG8191131.1"/>
    </source>
</evidence>
<dbReference type="Pfam" id="PF00043">
    <property type="entry name" value="GST_C"/>
    <property type="match status" value="1"/>
</dbReference>
<keyword evidence="5" id="KW-1185">Reference proteome</keyword>
<dbReference type="GO" id="GO:0004364">
    <property type="term" value="F:glutathione transferase activity"/>
    <property type="evidence" value="ECO:0007669"/>
    <property type="project" value="TreeGrafter"/>
</dbReference>
<dbReference type="SUPFAM" id="SSF47616">
    <property type="entry name" value="GST C-terminal domain-like"/>
    <property type="match status" value="1"/>
</dbReference>
<dbReference type="Proteomes" id="UP000827092">
    <property type="component" value="Unassembled WGS sequence"/>
</dbReference>
<comment type="caution">
    <text evidence="4">The sequence shown here is derived from an EMBL/GenBank/DDBJ whole genome shotgun (WGS) entry which is preliminary data.</text>
</comment>
<protein>
    <recommendedName>
        <fullName evidence="6">Glutathione S-transferase</fullName>
    </recommendedName>
</protein>
<dbReference type="Gene3D" id="1.20.1050.10">
    <property type="match status" value="1"/>
</dbReference>
<dbReference type="GO" id="GO:0006749">
    <property type="term" value="P:glutathione metabolic process"/>
    <property type="evidence" value="ECO:0007669"/>
    <property type="project" value="TreeGrafter"/>
</dbReference>
<dbReference type="PANTHER" id="PTHR43969">
    <property type="entry name" value="GLUTATHIONE S TRANSFERASE D10, ISOFORM A-RELATED"/>
    <property type="match status" value="1"/>
</dbReference>
<sequence>MVLVLYMMEVSPPCRAVLMTIRHLGIRAELREENLVVGNSQQHADFLKINPRSCVPTIDDDGFYLWESRAIMTYLVNKYAPSHAIYPKDPKKRALVDMMLSFDQGSLYRAQVEYLYPMVFRGEPPDETKEPGYFRSLTCLEHSLQKNAYVAGKQLTLADFSIVANISLAEVYNYNLKQFPNIVEWLRRLKSELPYFKEVNEIPLYQFKFWYRPYQDYDEVIEEESAAVTKM</sequence>
<dbReference type="CDD" id="cd03177">
    <property type="entry name" value="GST_C_Delta_Epsilon"/>
    <property type="match status" value="1"/>
</dbReference>
<dbReference type="SFLD" id="SFLDG00358">
    <property type="entry name" value="Main_(cytGST)"/>
    <property type="match status" value="1"/>
</dbReference>
<name>A0AAV6V633_9ARAC</name>
<dbReference type="EMBL" id="JAFNEN010000166">
    <property type="protein sequence ID" value="KAG8191131.1"/>
    <property type="molecule type" value="Genomic_DNA"/>
</dbReference>
<dbReference type="InterPro" id="IPR036282">
    <property type="entry name" value="Glutathione-S-Trfase_C_sf"/>
</dbReference>
<dbReference type="InterPro" id="IPR004045">
    <property type="entry name" value="Glutathione_S-Trfase_N"/>
</dbReference>
<evidence type="ECO:0000259" key="2">
    <source>
        <dbReference type="PROSITE" id="PS50404"/>
    </source>
</evidence>
<evidence type="ECO:0000313" key="5">
    <source>
        <dbReference type="Proteomes" id="UP000827092"/>
    </source>
</evidence>
<dbReference type="Pfam" id="PF13417">
    <property type="entry name" value="GST_N_3"/>
    <property type="match status" value="1"/>
</dbReference>
<evidence type="ECO:0008006" key="6">
    <source>
        <dbReference type="Google" id="ProtNLM"/>
    </source>
</evidence>
<proteinExistence type="predicted"/>
<dbReference type="SFLD" id="SFLDS00019">
    <property type="entry name" value="Glutathione_Transferase_(cytos"/>
    <property type="match status" value="1"/>
</dbReference>
<dbReference type="SUPFAM" id="SSF52833">
    <property type="entry name" value="Thioredoxin-like"/>
    <property type="match status" value="1"/>
</dbReference>
<dbReference type="Gene3D" id="3.40.30.10">
    <property type="entry name" value="Glutaredoxin"/>
    <property type="match status" value="1"/>
</dbReference>
<evidence type="ECO:0000259" key="3">
    <source>
        <dbReference type="PROSITE" id="PS50405"/>
    </source>
</evidence>
<dbReference type="PANTHER" id="PTHR43969:SF9">
    <property type="entry name" value="GLUTATHIONE S TRANSFERASE D10, ISOFORM A-RELATED"/>
    <property type="match status" value="1"/>
</dbReference>
<dbReference type="InterPro" id="IPR010987">
    <property type="entry name" value="Glutathione-S-Trfase_C-like"/>
</dbReference>
<dbReference type="SFLD" id="SFLDG01153">
    <property type="entry name" value="Main.4:_Theta-like"/>
    <property type="match status" value="1"/>
</dbReference>
<organism evidence="4 5">
    <name type="scientific">Oedothorax gibbosus</name>
    <dbReference type="NCBI Taxonomy" id="931172"/>
    <lineage>
        <taxon>Eukaryota</taxon>
        <taxon>Metazoa</taxon>
        <taxon>Ecdysozoa</taxon>
        <taxon>Arthropoda</taxon>
        <taxon>Chelicerata</taxon>
        <taxon>Arachnida</taxon>
        <taxon>Araneae</taxon>
        <taxon>Araneomorphae</taxon>
        <taxon>Entelegynae</taxon>
        <taxon>Araneoidea</taxon>
        <taxon>Linyphiidae</taxon>
        <taxon>Erigoninae</taxon>
        <taxon>Oedothorax</taxon>
    </lineage>
</organism>
<accession>A0AAV6V633</accession>
<reference evidence="4 5" key="1">
    <citation type="journal article" date="2022" name="Nat. Ecol. Evol.">
        <title>A masculinizing supergene underlies an exaggerated male reproductive morph in a spider.</title>
        <authorList>
            <person name="Hendrickx F."/>
            <person name="De Corte Z."/>
            <person name="Sonet G."/>
            <person name="Van Belleghem S.M."/>
            <person name="Kostlbacher S."/>
            <person name="Vangestel C."/>
        </authorList>
    </citation>
    <scope>NUCLEOTIDE SEQUENCE [LARGE SCALE GENOMIC DNA]</scope>
    <source>
        <strain evidence="4">W744_W776</strain>
    </source>
</reference>
<dbReference type="FunFam" id="1.20.1050.10:FF:000007">
    <property type="entry name" value="Glutathione S-transferase 1-1"/>
    <property type="match status" value="1"/>
</dbReference>
<gene>
    <name evidence="4" type="ORF">JTE90_010052</name>
</gene>
<dbReference type="InterPro" id="IPR040079">
    <property type="entry name" value="Glutathione_S-Trfase"/>
</dbReference>
<dbReference type="PROSITE" id="PS50405">
    <property type="entry name" value="GST_CTER"/>
    <property type="match status" value="1"/>
</dbReference>
<dbReference type="InterPro" id="IPR036249">
    <property type="entry name" value="Thioredoxin-like_sf"/>
</dbReference>